<feature type="compositionally biased region" description="Basic and acidic residues" evidence="1">
    <location>
        <begin position="609"/>
        <end position="620"/>
    </location>
</feature>
<reference evidence="2" key="1">
    <citation type="submission" date="2023-06" db="EMBL/GenBank/DDBJ databases">
        <title>Genome-scale phylogeny and comparative genomics of the fungal order Sordariales.</title>
        <authorList>
            <consortium name="Lawrence Berkeley National Laboratory"/>
            <person name="Hensen N."/>
            <person name="Bonometti L."/>
            <person name="Westerberg I."/>
            <person name="Brannstrom I.O."/>
            <person name="Guillou S."/>
            <person name="Cros-Aarteil S."/>
            <person name="Calhoun S."/>
            <person name="Haridas S."/>
            <person name="Kuo A."/>
            <person name="Mondo S."/>
            <person name="Pangilinan J."/>
            <person name="Riley R."/>
            <person name="Labutti K."/>
            <person name="Andreopoulos B."/>
            <person name="Lipzen A."/>
            <person name="Chen C."/>
            <person name="Yanf M."/>
            <person name="Daum C."/>
            <person name="Ng V."/>
            <person name="Clum A."/>
            <person name="Steindorff A."/>
            <person name="Ohm R."/>
            <person name="Martin F."/>
            <person name="Silar P."/>
            <person name="Natvig D."/>
            <person name="Lalanne C."/>
            <person name="Gautier V."/>
            <person name="Ament-Velasquez S.L."/>
            <person name="Kruys A."/>
            <person name="Hutchinson M.I."/>
            <person name="Powell A.J."/>
            <person name="Barry K."/>
            <person name="Miller A.N."/>
            <person name="Grigoriev I.V."/>
            <person name="Debuchy R."/>
            <person name="Gladieux P."/>
            <person name="Thoren M.H."/>
            <person name="Johannesson H."/>
        </authorList>
    </citation>
    <scope>NUCLEOTIDE SEQUENCE</scope>
    <source>
        <strain evidence="2">8032-3</strain>
    </source>
</reference>
<feature type="region of interest" description="Disordered" evidence="1">
    <location>
        <begin position="246"/>
        <end position="272"/>
    </location>
</feature>
<feature type="compositionally biased region" description="Polar residues" evidence="1">
    <location>
        <begin position="635"/>
        <end position="645"/>
    </location>
</feature>
<feature type="region of interest" description="Disordered" evidence="1">
    <location>
        <begin position="599"/>
        <end position="697"/>
    </location>
</feature>
<feature type="compositionally biased region" description="Polar residues" evidence="1">
    <location>
        <begin position="663"/>
        <end position="683"/>
    </location>
</feature>
<gene>
    <name evidence="2" type="ORF">QBC33DRAFT_605059</name>
</gene>
<feature type="compositionally biased region" description="Polar residues" evidence="1">
    <location>
        <begin position="716"/>
        <end position="728"/>
    </location>
</feature>
<comment type="caution">
    <text evidence="2">The sequence shown here is derived from an EMBL/GenBank/DDBJ whole genome shotgun (WGS) entry which is preliminary data.</text>
</comment>
<keyword evidence="3" id="KW-1185">Reference proteome</keyword>
<dbReference type="RefSeq" id="XP_060277868.1">
    <property type="nucleotide sequence ID" value="XM_060432265.1"/>
</dbReference>
<feature type="region of interest" description="Disordered" evidence="1">
    <location>
        <begin position="937"/>
        <end position="1071"/>
    </location>
</feature>
<accession>A0AAJ0FI13</accession>
<name>A0AAJ0FI13_9PEZI</name>
<feature type="compositionally biased region" description="Acidic residues" evidence="1">
    <location>
        <begin position="648"/>
        <end position="659"/>
    </location>
</feature>
<feature type="region of interest" description="Disordered" evidence="1">
    <location>
        <begin position="337"/>
        <end position="385"/>
    </location>
</feature>
<feature type="region of interest" description="Disordered" evidence="1">
    <location>
        <begin position="1232"/>
        <end position="1369"/>
    </location>
</feature>
<protein>
    <submittedName>
        <fullName evidence="2">Uncharacterized protein</fullName>
    </submittedName>
</protein>
<feature type="region of interest" description="Disordered" evidence="1">
    <location>
        <begin position="1160"/>
        <end position="1186"/>
    </location>
</feature>
<evidence type="ECO:0000313" key="3">
    <source>
        <dbReference type="Proteomes" id="UP001244011"/>
    </source>
</evidence>
<feature type="compositionally biased region" description="Low complexity" evidence="1">
    <location>
        <begin position="952"/>
        <end position="963"/>
    </location>
</feature>
<feature type="compositionally biased region" description="Basic and acidic residues" evidence="1">
    <location>
        <begin position="779"/>
        <end position="798"/>
    </location>
</feature>
<evidence type="ECO:0000256" key="1">
    <source>
        <dbReference type="SAM" id="MobiDB-lite"/>
    </source>
</evidence>
<organism evidence="2 3">
    <name type="scientific">Phialemonium atrogriseum</name>
    <dbReference type="NCBI Taxonomy" id="1093897"/>
    <lineage>
        <taxon>Eukaryota</taxon>
        <taxon>Fungi</taxon>
        <taxon>Dikarya</taxon>
        <taxon>Ascomycota</taxon>
        <taxon>Pezizomycotina</taxon>
        <taxon>Sordariomycetes</taxon>
        <taxon>Sordariomycetidae</taxon>
        <taxon>Cephalothecales</taxon>
        <taxon>Cephalothecaceae</taxon>
        <taxon>Phialemonium</taxon>
    </lineage>
</organism>
<dbReference type="GeneID" id="85315452"/>
<feature type="compositionally biased region" description="Low complexity" evidence="1">
    <location>
        <begin position="1242"/>
        <end position="1255"/>
    </location>
</feature>
<feature type="compositionally biased region" description="Polar residues" evidence="1">
    <location>
        <begin position="746"/>
        <end position="756"/>
    </location>
</feature>
<evidence type="ECO:0000313" key="2">
    <source>
        <dbReference type="EMBL" id="KAK1761655.1"/>
    </source>
</evidence>
<sequence>MAGSTALMGPPSKMASTTWQSTSVAIPTACLAPPPIPPAKPWHRIAVPAANRRGKIWKRSGGLLTASVTSNYAAALTELHCQGQGSRKRARAAGFVPAWGVASWDEKIGETETHDGRCDLADARESVSKAKDAETTSDGIVASSTKSNVPTFAEEALRWVPRKRHNSRRPIEPCTQATGMVADLQPLTESIVPTAELASAEADDVAHTADAKQMRRRSTRRLSRRVSFAPVEDVLVQSSPIALVSPKKGLPMTRSPKRLSPMKLSRSPRKSFTMTATPSKIVLAAPLEASSPARSPARQPRLSPVHENMADHSMVSETDSSRSVLDPLPLLFDQPIPNLQVEPEHETRRRVSLQNARRSDRRRSSGARRLAAFEADQRPPSRRHSFLHTGSRLANAESRRHTLDVFGFGSGDIRLEVTSPPANEQPEPMVPVQEPRADSDAAVVVDVGTNLDIFGQSPGPSTPRFASFPAGGALTAYDSNMEVERESDTQLAAEISAVTGPVATSPIADALGLMNQTVTDEVTNDQAAATPPPPMTEVEMQHPVVDHPASPIEFTAPAEIPDSFCDPEQTDMFSPHDPEGLSTILEESFATDTINADLFTHNEGSTGGDNEHAAQPDQEQRFTSPSSPMPDPRSEQTALGPSTPENDGLSEDNFPECDDRDGSSTPTPATNLAAPVQSSSQGCAASGEDQPVAPTTDVSLAAGVQVIETADCDRLANSNSPSPNNTVEMSDGPSPEEVPSDVPDQSVGSPTPSDESIVTPDNDFCGTIALDVDLDDQDTDMRLDMTDLAHATPEKESLETDETLPDTPPRDTIAETDVTDGEAETVTETPPAPNTEFTPINDRRASPLDPAPELGSNDADSIALEVDDLEDTQTDGIVTAMDYEPTVPIEDPTTNIAGNMILPDNDPVTLQEDSETEMLRKFVTRVKADKSAKAAAAAALARRNLRPKRRSGSTGSTASTTGSPIAKPQSPSKRVPLGDKDLNSPSPTKKRKGRVGKDDYFKGKATLFSEESSPLPKSKRRRKRLDAELETTLDQSMSLVEPDADAADSGLRRSTRSRSTRVQLKPPAPSANSVALSMIPVRLPGSSGMMSDLDRDMPAIVIPKSRSEEKDLAAVTRVNTRKNKAGSVPPRAVLARQAEDPAAWRMRELKGVFDAREGREAEAAAGDADAAAGTSGTSSSSSRRRVRIAKGVRWAEELARFQGDGGDCPAPPAPNKPMAACITNCETAAVATCGPVGEPDEQGAPPAAAAAAAPEEAAREPEQQPEPQVEQQPEQPPAKKPPPKRTRTSRLQMPTPIRNKGVAGPKAVEKLPPVQQPAKRSAPSSSAASSSSSSSSSVVRMATRRSKIASLGMSANGTPAPKRRTRTVG</sequence>
<dbReference type="Proteomes" id="UP001244011">
    <property type="component" value="Unassembled WGS sequence"/>
</dbReference>
<proteinExistence type="predicted"/>
<feature type="compositionally biased region" description="Low complexity" evidence="1">
    <location>
        <begin position="1321"/>
        <end position="1337"/>
    </location>
</feature>
<feature type="region of interest" description="Disordered" evidence="1">
    <location>
        <begin position="557"/>
        <end position="580"/>
    </location>
</feature>
<feature type="region of interest" description="Disordered" evidence="1">
    <location>
        <begin position="711"/>
        <end position="858"/>
    </location>
</feature>
<dbReference type="EMBL" id="MU839058">
    <property type="protein sequence ID" value="KAK1761655.1"/>
    <property type="molecule type" value="Genomic_DNA"/>
</dbReference>
<feature type="compositionally biased region" description="Low complexity" evidence="1">
    <location>
        <begin position="1163"/>
        <end position="1181"/>
    </location>
</feature>